<feature type="chain" id="PRO_5046427809" evidence="1">
    <location>
        <begin position="27"/>
        <end position="121"/>
    </location>
</feature>
<accession>A0ABT0N862</accession>
<keyword evidence="1" id="KW-0732">Signal</keyword>
<name>A0ABT0N862_9GAMM</name>
<gene>
    <name evidence="2" type="ORF">L2725_12820</name>
</gene>
<dbReference type="Proteomes" id="UP001202831">
    <property type="component" value="Unassembled WGS sequence"/>
</dbReference>
<sequence>MFIANFRVIVLLSITAVLCNSNICKAGVWSDGRQEVKHIIWRPGFHGFYVDSSNFHNPQGCSNSSAKLYLLSPSFENQAPEDVQRLYSMMLTAFAMGKPLHVWLDGCHNGYPQFTGLQINP</sequence>
<keyword evidence="3" id="KW-1185">Reference proteome</keyword>
<reference evidence="2 3" key="1">
    <citation type="submission" date="2022-01" db="EMBL/GenBank/DDBJ databases">
        <title>Whole genome-based taxonomy of the Shewanellaceae.</title>
        <authorList>
            <person name="Martin-Rodriguez A.J."/>
        </authorList>
    </citation>
    <scope>NUCLEOTIDE SEQUENCE [LARGE SCALE GENOMIC DNA]</scope>
    <source>
        <strain evidence="2 3">DSM 21332</strain>
    </source>
</reference>
<evidence type="ECO:0000313" key="2">
    <source>
        <dbReference type="EMBL" id="MCL2914651.1"/>
    </source>
</evidence>
<organism evidence="2 3">
    <name type="scientific">Shewanella corallii</name>
    <dbReference type="NCBI Taxonomy" id="560080"/>
    <lineage>
        <taxon>Bacteria</taxon>
        <taxon>Pseudomonadati</taxon>
        <taxon>Pseudomonadota</taxon>
        <taxon>Gammaproteobacteria</taxon>
        <taxon>Alteromonadales</taxon>
        <taxon>Shewanellaceae</taxon>
        <taxon>Shewanella</taxon>
    </lineage>
</organism>
<evidence type="ECO:0000313" key="3">
    <source>
        <dbReference type="Proteomes" id="UP001202831"/>
    </source>
</evidence>
<dbReference type="EMBL" id="JAKIKT010000004">
    <property type="protein sequence ID" value="MCL2914651.1"/>
    <property type="molecule type" value="Genomic_DNA"/>
</dbReference>
<dbReference type="RefSeq" id="WP_249249324.1">
    <property type="nucleotide sequence ID" value="NZ_JAKIKT010000004.1"/>
</dbReference>
<comment type="caution">
    <text evidence="2">The sequence shown here is derived from an EMBL/GenBank/DDBJ whole genome shotgun (WGS) entry which is preliminary data.</text>
</comment>
<evidence type="ECO:0000256" key="1">
    <source>
        <dbReference type="SAM" id="SignalP"/>
    </source>
</evidence>
<protein>
    <submittedName>
        <fullName evidence="2">Uncharacterized protein</fullName>
    </submittedName>
</protein>
<feature type="signal peptide" evidence="1">
    <location>
        <begin position="1"/>
        <end position="26"/>
    </location>
</feature>
<proteinExistence type="predicted"/>